<accession>A0A847S2C8</accession>
<evidence type="ECO:0008006" key="3">
    <source>
        <dbReference type="Google" id="ProtNLM"/>
    </source>
</evidence>
<dbReference type="EMBL" id="JABAIM010000001">
    <property type="protein sequence ID" value="NLR73894.1"/>
    <property type="molecule type" value="Genomic_DNA"/>
</dbReference>
<evidence type="ECO:0000313" key="1">
    <source>
        <dbReference type="EMBL" id="NLR73894.1"/>
    </source>
</evidence>
<protein>
    <recommendedName>
        <fullName evidence="3">NTF2 fold immunity protein domain-containing protein</fullName>
    </recommendedName>
</protein>
<reference evidence="1 2" key="1">
    <citation type="submission" date="2020-04" db="EMBL/GenBank/DDBJ databases">
        <title>Draft genome of Leeia sp. IMCC25680.</title>
        <authorList>
            <person name="Song J."/>
            <person name="Cho J.-C."/>
        </authorList>
    </citation>
    <scope>NUCLEOTIDE SEQUENCE [LARGE SCALE GENOMIC DNA]</scope>
    <source>
        <strain evidence="1 2">IMCC25680</strain>
    </source>
</reference>
<proteinExistence type="predicted"/>
<name>A0A847S2C8_9NEIS</name>
<organism evidence="1 2">
    <name type="scientific">Leeia aquatica</name>
    <dbReference type="NCBI Taxonomy" id="2725557"/>
    <lineage>
        <taxon>Bacteria</taxon>
        <taxon>Pseudomonadati</taxon>
        <taxon>Pseudomonadota</taxon>
        <taxon>Betaproteobacteria</taxon>
        <taxon>Neisseriales</taxon>
        <taxon>Leeiaceae</taxon>
        <taxon>Leeia</taxon>
    </lineage>
</organism>
<comment type="caution">
    <text evidence="1">The sequence shown here is derived from an EMBL/GenBank/DDBJ whole genome shotgun (WGS) entry which is preliminary data.</text>
</comment>
<dbReference type="AlphaFoldDB" id="A0A847S2C8"/>
<sequence length="152" mass="17505">MDDFELSRYLQASPDATQRGPLETVLAYIAAFQAWSRDCHHWARHHRERVAELQSGPARDALRQIQQVYCTLKHRPFQRDSSGYYFYGGTADANPDGAQLTQQDKRSATVQTLRRPPHAPAFRFSLKKQGQVWRICSLERLNGCGTWEADRL</sequence>
<dbReference type="RefSeq" id="WP_168875545.1">
    <property type="nucleotide sequence ID" value="NZ_JABAIM010000001.1"/>
</dbReference>
<gene>
    <name evidence="1" type="ORF">HF682_01810</name>
</gene>
<keyword evidence="2" id="KW-1185">Reference proteome</keyword>
<dbReference type="Proteomes" id="UP000587991">
    <property type="component" value="Unassembled WGS sequence"/>
</dbReference>
<evidence type="ECO:0000313" key="2">
    <source>
        <dbReference type="Proteomes" id="UP000587991"/>
    </source>
</evidence>